<dbReference type="Gene3D" id="3.90.1150.10">
    <property type="entry name" value="Aspartate Aminotransferase, domain 1"/>
    <property type="match status" value="1"/>
</dbReference>
<dbReference type="RefSeq" id="WP_179488773.1">
    <property type="nucleotide sequence ID" value="NZ_JACCCW010000001.1"/>
</dbReference>
<protein>
    <recommendedName>
        <fullName evidence="10">8-amino-7-ketopelargonate synthase</fullName>
        <ecNumber evidence="10">2.3.1.47</ecNumber>
    </recommendedName>
</protein>
<dbReference type="GO" id="GO:0030170">
    <property type="term" value="F:pyridoxal phosphate binding"/>
    <property type="evidence" value="ECO:0007669"/>
    <property type="project" value="InterPro"/>
</dbReference>
<keyword evidence="7 12" id="KW-0012">Acyltransferase</keyword>
<dbReference type="NCBIfam" id="TIGR00858">
    <property type="entry name" value="bioF"/>
    <property type="match status" value="1"/>
</dbReference>
<accession>A0A7Y9TGN2</accession>
<comment type="function">
    <text evidence="10">Catalyzes the decarboxylative condensation of pimeloyl-[acyl-carrier protein] and L-alanine to produce 8-amino-7-oxononanoate (AON), [acyl-carrier protein], and carbon dioxide.</text>
</comment>
<dbReference type="AlphaFoldDB" id="A0A7Y9TGN2"/>
<dbReference type="InterPro" id="IPR050087">
    <property type="entry name" value="AON_synthase_class-II"/>
</dbReference>
<comment type="cofactor">
    <cofactor evidence="1 9 10">
        <name>pyridoxal 5'-phosphate</name>
        <dbReference type="ChEBI" id="CHEBI:597326"/>
    </cofactor>
</comment>
<dbReference type="UniPathway" id="UPA00078"/>
<dbReference type="NCBIfam" id="TIGR01825">
    <property type="entry name" value="gly_Cac_T_rel"/>
    <property type="match status" value="1"/>
</dbReference>
<evidence type="ECO:0000313" key="13">
    <source>
        <dbReference type="Proteomes" id="UP000589520"/>
    </source>
</evidence>
<reference evidence="12 13" key="1">
    <citation type="submission" date="2020-07" db="EMBL/GenBank/DDBJ databases">
        <title>Genomic Encyclopedia of Type Strains, Phase IV (KMG-V): Genome sequencing to study the core and pangenomes of soil and plant-associated prokaryotes.</title>
        <authorList>
            <person name="Whitman W."/>
        </authorList>
    </citation>
    <scope>NUCLEOTIDE SEQUENCE [LARGE SCALE GENOMIC DNA]</scope>
    <source>
        <strain evidence="12 13">X4EP2</strain>
    </source>
</reference>
<dbReference type="InterPro" id="IPR015424">
    <property type="entry name" value="PyrdxlP-dep_Trfase"/>
</dbReference>
<dbReference type="CDD" id="cd06454">
    <property type="entry name" value="KBL_like"/>
    <property type="match status" value="1"/>
</dbReference>
<dbReference type="EMBL" id="JACCCW010000001">
    <property type="protein sequence ID" value="NYF78940.1"/>
    <property type="molecule type" value="Genomic_DNA"/>
</dbReference>
<dbReference type="InterPro" id="IPR010962">
    <property type="entry name" value="AONS_Archaea/Firmicutes"/>
</dbReference>
<comment type="caution">
    <text evidence="12">The sequence shown here is derived from an EMBL/GenBank/DDBJ whole genome shotgun (WGS) entry which is preliminary data.</text>
</comment>
<evidence type="ECO:0000256" key="8">
    <source>
        <dbReference type="ARBA" id="ARBA00047715"/>
    </source>
</evidence>
<dbReference type="InterPro" id="IPR015422">
    <property type="entry name" value="PyrdxlP-dep_Trfase_small"/>
</dbReference>
<feature type="domain" description="Aminotransferase class I/classII large" evidence="11">
    <location>
        <begin position="47"/>
        <end position="394"/>
    </location>
</feature>
<evidence type="ECO:0000256" key="5">
    <source>
        <dbReference type="ARBA" id="ARBA00022756"/>
    </source>
</evidence>
<dbReference type="FunFam" id="3.40.640.10:FF:000006">
    <property type="entry name" value="5-aminolevulinate synthase, mitochondrial"/>
    <property type="match status" value="1"/>
</dbReference>
<dbReference type="EC" id="2.3.1.47" evidence="10"/>
<evidence type="ECO:0000256" key="1">
    <source>
        <dbReference type="ARBA" id="ARBA00001933"/>
    </source>
</evidence>
<evidence type="ECO:0000256" key="10">
    <source>
        <dbReference type="RuleBase" id="RU003693"/>
    </source>
</evidence>
<dbReference type="PANTHER" id="PTHR13693:SF3">
    <property type="entry name" value="LD36009P"/>
    <property type="match status" value="1"/>
</dbReference>
<gene>
    <name evidence="12" type="ORF">HDF17_001227</name>
</gene>
<comment type="pathway">
    <text evidence="2 10">Cofactor biosynthesis; biotin biosynthesis.</text>
</comment>
<proteinExistence type="inferred from homology"/>
<dbReference type="NCBIfam" id="NF005394">
    <property type="entry name" value="PRK06939.1"/>
    <property type="match status" value="1"/>
</dbReference>
<comment type="similarity">
    <text evidence="10">Belongs to the class-II pyridoxal-phosphate-dependent aminotransferase family. BioF subfamily.</text>
</comment>
<dbReference type="InterPro" id="IPR015421">
    <property type="entry name" value="PyrdxlP-dep_Trfase_major"/>
</dbReference>
<keyword evidence="4 10" id="KW-0808">Transferase</keyword>
<feature type="modified residue" description="N6-(pyridoxal phosphate)lysine" evidence="9">
    <location>
        <position position="247"/>
    </location>
</feature>
<evidence type="ECO:0000256" key="9">
    <source>
        <dbReference type="PIRSR" id="PIRSR604723-51"/>
    </source>
</evidence>
<evidence type="ECO:0000256" key="3">
    <source>
        <dbReference type="ARBA" id="ARBA00011738"/>
    </source>
</evidence>
<dbReference type="GO" id="GO:0008710">
    <property type="term" value="F:8-amino-7-oxononanoate synthase activity"/>
    <property type="evidence" value="ECO:0007669"/>
    <property type="project" value="UniProtKB-UniRule"/>
</dbReference>
<dbReference type="InterPro" id="IPR004839">
    <property type="entry name" value="Aminotransferase_I/II_large"/>
</dbReference>
<dbReference type="PANTHER" id="PTHR13693">
    <property type="entry name" value="CLASS II AMINOTRANSFERASE/8-AMINO-7-OXONONANOATE SYNTHASE"/>
    <property type="match status" value="1"/>
</dbReference>
<evidence type="ECO:0000256" key="2">
    <source>
        <dbReference type="ARBA" id="ARBA00004746"/>
    </source>
</evidence>
<evidence type="ECO:0000256" key="4">
    <source>
        <dbReference type="ARBA" id="ARBA00022679"/>
    </source>
</evidence>
<keyword evidence="6 9" id="KW-0663">Pyridoxal phosphate</keyword>
<organism evidence="12 13">
    <name type="scientific">Granulicella arctica</name>
    <dbReference type="NCBI Taxonomy" id="940613"/>
    <lineage>
        <taxon>Bacteria</taxon>
        <taxon>Pseudomonadati</taxon>
        <taxon>Acidobacteriota</taxon>
        <taxon>Terriglobia</taxon>
        <taxon>Terriglobales</taxon>
        <taxon>Acidobacteriaceae</taxon>
        <taxon>Granulicella</taxon>
    </lineage>
</organism>
<evidence type="ECO:0000259" key="11">
    <source>
        <dbReference type="Pfam" id="PF00155"/>
    </source>
</evidence>
<keyword evidence="13" id="KW-1185">Reference proteome</keyword>
<dbReference type="InterPro" id="IPR001917">
    <property type="entry name" value="Aminotrans_II_pyridoxalP_BS"/>
</dbReference>
<dbReference type="Proteomes" id="UP000589520">
    <property type="component" value="Unassembled WGS sequence"/>
</dbReference>
<name>A0A7Y9TGN2_9BACT</name>
<sequence length="405" mass="43933">MTTSIGTRPQLAHLTAQIDDLKQRGTFFKLRVLEDEQAPVCTYDGRRVINLASNNYLGLCNHPKLREAAIAATVKYGVGSGAVRTIAGTMRIHMELEEKIAAFKNVEACVVFQSGFTANAGTVSSILGKEDFILSDELNHASIIDGARLSRAKIKVFRHKDVEHAEELLKEIENEPGRKLIITDGVFSMDGDIGPVDKLAVLAEKYGAIMMVDDAHASGVLGRNGRGSVDHFGVHGKVDVQVGTLSKAIASLGGYVCGSRDLIDYLYHRARPFLFSTSHPPSVAATCIAAFDLLESEPERIERLWANTWYFKEQLTSAGFDVGGVTTPKSETPITPIILGDGRKTMDFSKALFEAGVMATGIAFPTVPEGKARVRTIMTSEHTRAEIDQALETITVVAKRTGVLS</sequence>
<dbReference type="Gene3D" id="3.40.640.10">
    <property type="entry name" value="Type I PLP-dependent aspartate aminotransferase-like (Major domain)"/>
    <property type="match status" value="1"/>
</dbReference>
<dbReference type="Pfam" id="PF00155">
    <property type="entry name" value="Aminotran_1_2"/>
    <property type="match status" value="1"/>
</dbReference>
<dbReference type="SUPFAM" id="SSF53383">
    <property type="entry name" value="PLP-dependent transferases"/>
    <property type="match status" value="1"/>
</dbReference>
<evidence type="ECO:0000256" key="6">
    <source>
        <dbReference type="ARBA" id="ARBA00022898"/>
    </source>
</evidence>
<dbReference type="PROSITE" id="PS00599">
    <property type="entry name" value="AA_TRANSFER_CLASS_2"/>
    <property type="match status" value="1"/>
</dbReference>
<dbReference type="GO" id="GO:0009102">
    <property type="term" value="P:biotin biosynthetic process"/>
    <property type="evidence" value="ECO:0007669"/>
    <property type="project" value="UniProtKB-UniRule"/>
</dbReference>
<evidence type="ECO:0000256" key="7">
    <source>
        <dbReference type="ARBA" id="ARBA00023315"/>
    </source>
</evidence>
<keyword evidence="5" id="KW-0093">Biotin biosynthesis</keyword>
<evidence type="ECO:0000313" key="12">
    <source>
        <dbReference type="EMBL" id="NYF78940.1"/>
    </source>
</evidence>
<dbReference type="InterPro" id="IPR004723">
    <property type="entry name" value="AONS_Archaea/Proteobacteria"/>
</dbReference>
<comment type="catalytic activity">
    <reaction evidence="8 10">
        <text>6-carboxyhexanoyl-[ACP] + L-alanine + H(+) = (8S)-8-amino-7-oxononanoate + holo-[ACP] + CO2</text>
        <dbReference type="Rhea" id="RHEA:42288"/>
        <dbReference type="Rhea" id="RHEA-COMP:9685"/>
        <dbReference type="Rhea" id="RHEA-COMP:9955"/>
        <dbReference type="ChEBI" id="CHEBI:15378"/>
        <dbReference type="ChEBI" id="CHEBI:16526"/>
        <dbReference type="ChEBI" id="CHEBI:57972"/>
        <dbReference type="ChEBI" id="CHEBI:64479"/>
        <dbReference type="ChEBI" id="CHEBI:78846"/>
        <dbReference type="ChEBI" id="CHEBI:149468"/>
        <dbReference type="EC" id="2.3.1.47"/>
    </reaction>
</comment>
<comment type="subunit">
    <text evidence="3 10">Homodimer.</text>
</comment>